<accession>A0A4P2PV46</accession>
<evidence type="ECO:0000256" key="6">
    <source>
        <dbReference type="ARBA" id="ARBA00023136"/>
    </source>
</evidence>
<dbReference type="PANTHER" id="PTHR42703:SF1">
    <property type="entry name" value="NA(+)_H(+) ANTIPORTER SUBUNIT D1"/>
    <property type="match status" value="1"/>
</dbReference>
<dbReference type="PRINTS" id="PR01437">
    <property type="entry name" value="NUOXDRDTASE4"/>
</dbReference>
<feature type="transmembrane region" description="Helical" evidence="8">
    <location>
        <begin position="207"/>
        <end position="229"/>
    </location>
</feature>
<evidence type="ECO:0000256" key="2">
    <source>
        <dbReference type="ARBA" id="ARBA00005346"/>
    </source>
</evidence>
<feature type="transmembrane region" description="Helical" evidence="8">
    <location>
        <begin position="270"/>
        <end position="292"/>
    </location>
</feature>
<name>A0A4P2PV46_SORCE</name>
<feature type="transmembrane region" description="Helical" evidence="8">
    <location>
        <begin position="362"/>
        <end position="383"/>
    </location>
</feature>
<dbReference type="GO" id="GO:0005886">
    <property type="term" value="C:plasma membrane"/>
    <property type="evidence" value="ECO:0007669"/>
    <property type="project" value="UniProtKB-SubCell"/>
</dbReference>
<evidence type="ECO:0000313" key="11">
    <source>
        <dbReference type="Proteomes" id="UP000295781"/>
    </source>
</evidence>
<evidence type="ECO:0000256" key="7">
    <source>
        <dbReference type="RuleBase" id="RU000320"/>
    </source>
</evidence>
<evidence type="ECO:0000256" key="3">
    <source>
        <dbReference type="ARBA" id="ARBA00022475"/>
    </source>
</evidence>
<dbReference type="Pfam" id="PF00361">
    <property type="entry name" value="Proton_antipo_M"/>
    <property type="match status" value="1"/>
</dbReference>
<feature type="transmembrane region" description="Helical" evidence="8">
    <location>
        <begin position="241"/>
        <end position="264"/>
    </location>
</feature>
<feature type="transmembrane region" description="Helical" evidence="8">
    <location>
        <begin position="159"/>
        <end position="187"/>
    </location>
</feature>
<evidence type="ECO:0000256" key="1">
    <source>
        <dbReference type="ARBA" id="ARBA00004651"/>
    </source>
</evidence>
<dbReference type="GO" id="GO:0042773">
    <property type="term" value="P:ATP synthesis coupled electron transport"/>
    <property type="evidence" value="ECO:0007669"/>
    <property type="project" value="InterPro"/>
</dbReference>
<dbReference type="EMBL" id="CP012670">
    <property type="protein sequence ID" value="AUX20645.1"/>
    <property type="molecule type" value="Genomic_DNA"/>
</dbReference>
<feature type="transmembrane region" description="Helical" evidence="8">
    <location>
        <begin position="6"/>
        <end position="23"/>
    </location>
</feature>
<reference evidence="10 11" key="1">
    <citation type="submission" date="2015-09" db="EMBL/GenBank/DDBJ databases">
        <title>Sorangium comparison.</title>
        <authorList>
            <person name="Zaburannyi N."/>
            <person name="Bunk B."/>
            <person name="Overmann J."/>
            <person name="Mueller R."/>
        </authorList>
    </citation>
    <scope>NUCLEOTIDE SEQUENCE [LARGE SCALE GENOMIC DNA]</scope>
    <source>
        <strain evidence="10 11">So ceGT47</strain>
    </source>
</reference>
<feature type="transmembrane region" description="Helical" evidence="8">
    <location>
        <begin position="329"/>
        <end position="350"/>
    </location>
</feature>
<feature type="transmembrane region" description="Helical" evidence="8">
    <location>
        <begin position="304"/>
        <end position="323"/>
    </location>
</feature>
<dbReference type="InterPro" id="IPR050586">
    <property type="entry name" value="CPA3_Na-H_Antiporter_D"/>
</dbReference>
<feature type="transmembrane region" description="Helical" evidence="8">
    <location>
        <begin position="108"/>
        <end position="124"/>
    </location>
</feature>
<organism evidence="10 11">
    <name type="scientific">Sorangium cellulosum</name>
    <name type="common">Polyangium cellulosum</name>
    <dbReference type="NCBI Taxonomy" id="56"/>
    <lineage>
        <taxon>Bacteria</taxon>
        <taxon>Pseudomonadati</taxon>
        <taxon>Myxococcota</taxon>
        <taxon>Polyangia</taxon>
        <taxon>Polyangiales</taxon>
        <taxon>Polyangiaceae</taxon>
        <taxon>Sorangium</taxon>
    </lineage>
</organism>
<feature type="transmembrane region" description="Helical" evidence="8">
    <location>
        <begin position="68"/>
        <end position="96"/>
    </location>
</feature>
<feature type="transmembrane region" description="Helical" evidence="8">
    <location>
        <begin position="130"/>
        <end position="147"/>
    </location>
</feature>
<proteinExistence type="inferred from homology"/>
<keyword evidence="5 8" id="KW-1133">Transmembrane helix</keyword>
<sequence>MNSLAAAPIVIPLAAALLALLVPRPSAGRRIAISLVLLALLGFSLWLVGHARTTGPLVVSLGGWVVPYGIVLVADTLAAIMLCLSSLAGLACVIYGFAETPRREEHPLRLPLLLLLITGIHLSFLTGDLFNLFVAFEVFLLASYALMTLEADARRSRRALPYVTINLLGSALFLCVCAFAYGLFGTLSFAEIAVRSSAMVGDVRLDLLGLLFLLVFAIKAGLFPLYYWLPISYPALPPPIAAFYAGMLTKVGVYVLIRIFGTVLPPELTWLHAAIAWGAGLTMVIGVLGAVAQNRVQAILSYHIVSQVGYMALAVGLFSPYAFMAAIFYVIHHIVVKAALFLVGGVILRVQGTDHLDRTGGLWAATPGLSVVFLLQALSLAGLPPLSGFWGKFMIVKEGLAQGQWTLVLLSLIASILTLLSMLKIWLGAFWRTKPEGAPLALTPSSRRMTAVVGLLAAVSLGIGLGASHFVTIAEHAARETLDRTAYVNSVRALNDQPEEGKHP</sequence>
<gene>
    <name evidence="10" type="ORF">SOCEGT47_011180</name>
</gene>
<keyword evidence="3" id="KW-1003">Cell membrane</keyword>
<dbReference type="InterPro" id="IPR003918">
    <property type="entry name" value="NADH_UbQ_OxRdtase"/>
</dbReference>
<evidence type="ECO:0000256" key="4">
    <source>
        <dbReference type="ARBA" id="ARBA00022692"/>
    </source>
</evidence>
<dbReference type="Proteomes" id="UP000295781">
    <property type="component" value="Chromosome"/>
</dbReference>
<feature type="transmembrane region" description="Helical" evidence="8">
    <location>
        <begin position="403"/>
        <end position="427"/>
    </location>
</feature>
<feature type="domain" description="NADH:quinone oxidoreductase/Mrp antiporter transmembrane" evidence="9">
    <location>
        <begin position="127"/>
        <end position="418"/>
    </location>
</feature>
<keyword evidence="4 7" id="KW-0812">Transmembrane</keyword>
<evidence type="ECO:0000256" key="5">
    <source>
        <dbReference type="ARBA" id="ARBA00022989"/>
    </source>
</evidence>
<protein>
    <submittedName>
        <fullName evidence="10">Cation:proton antiporter</fullName>
    </submittedName>
</protein>
<dbReference type="RefSeq" id="WP_129345963.1">
    <property type="nucleotide sequence ID" value="NZ_CP012670.1"/>
</dbReference>
<dbReference type="OrthoDB" id="9781596at2"/>
<dbReference type="PANTHER" id="PTHR42703">
    <property type="entry name" value="NADH DEHYDROGENASE"/>
    <property type="match status" value="1"/>
</dbReference>
<evidence type="ECO:0000313" key="10">
    <source>
        <dbReference type="EMBL" id="AUX20645.1"/>
    </source>
</evidence>
<feature type="transmembrane region" description="Helical" evidence="8">
    <location>
        <begin position="30"/>
        <end position="48"/>
    </location>
</feature>
<dbReference type="InterPro" id="IPR001750">
    <property type="entry name" value="ND/Mrp_TM"/>
</dbReference>
<evidence type="ECO:0000256" key="8">
    <source>
        <dbReference type="SAM" id="Phobius"/>
    </source>
</evidence>
<feature type="transmembrane region" description="Helical" evidence="8">
    <location>
        <begin position="448"/>
        <end position="471"/>
    </location>
</feature>
<comment type="similarity">
    <text evidence="2">Belongs to the CPA3 antiporters (TC 2.A.63) subunit D family.</text>
</comment>
<evidence type="ECO:0000259" key="9">
    <source>
        <dbReference type="Pfam" id="PF00361"/>
    </source>
</evidence>
<comment type="subcellular location">
    <subcellularLocation>
        <location evidence="1">Cell membrane</location>
        <topology evidence="1">Multi-pass membrane protein</topology>
    </subcellularLocation>
    <subcellularLocation>
        <location evidence="7">Membrane</location>
        <topology evidence="7">Multi-pass membrane protein</topology>
    </subcellularLocation>
</comment>
<keyword evidence="6 8" id="KW-0472">Membrane</keyword>
<dbReference type="AlphaFoldDB" id="A0A4P2PV46"/>
<dbReference type="GO" id="GO:0008137">
    <property type="term" value="F:NADH dehydrogenase (ubiquinone) activity"/>
    <property type="evidence" value="ECO:0007669"/>
    <property type="project" value="InterPro"/>
</dbReference>